<organism evidence="1 2">
    <name type="scientific">Sphenostylis stenocarpa</name>
    <dbReference type="NCBI Taxonomy" id="92480"/>
    <lineage>
        <taxon>Eukaryota</taxon>
        <taxon>Viridiplantae</taxon>
        <taxon>Streptophyta</taxon>
        <taxon>Embryophyta</taxon>
        <taxon>Tracheophyta</taxon>
        <taxon>Spermatophyta</taxon>
        <taxon>Magnoliopsida</taxon>
        <taxon>eudicotyledons</taxon>
        <taxon>Gunneridae</taxon>
        <taxon>Pentapetalae</taxon>
        <taxon>rosids</taxon>
        <taxon>fabids</taxon>
        <taxon>Fabales</taxon>
        <taxon>Fabaceae</taxon>
        <taxon>Papilionoideae</taxon>
        <taxon>50 kb inversion clade</taxon>
        <taxon>NPAAA clade</taxon>
        <taxon>indigoferoid/millettioid clade</taxon>
        <taxon>Phaseoleae</taxon>
        <taxon>Sphenostylis</taxon>
    </lineage>
</organism>
<dbReference type="AlphaFoldDB" id="A0AA86VE73"/>
<sequence length="58" mass="6541">MKYGRINNLSTKNEEGGLLKQKREAVAPDIILTTIWSAWLKDCVAFGPRFTFPSKGLE</sequence>
<evidence type="ECO:0000313" key="1">
    <source>
        <dbReference type="EMBL" id="CAJ1943891.1"/>
    </source>
</evidence>
<name>A0AA86VE73_9FABA</name>
<evidence type="ECO:0000313" key="2">
    <source>
        <dbReference type="Proteomes" id="UP001189624"/>
    </source>
</evidence>
<gene>
    <name evidence="1" type="ORF">AYBTSS11_LOCUS11610</name>
</gene>
<protein>
    <submittedName>
        <fullName evidence="1">Uncharacterized protein</fullName>
    </submittedName>
</protein>
<reference evidence="1" key="1">
    <citation type="submission" date="2023-10" db="EMBL/GenBank/DDBJ databases">
        <authorList>
            <person name="Domelevo Entfellner J.-B."/>
        </authorList>
    </citation>
    <scope>NUCLEOTIDE SEQUENCE</scope>
</reference>
<dbReference type="EMBL" id="OY731400">
    <property type="protein sequence ID" value="CAJ1943891.1"/>
    <property type="molecule type" value="Genomic_DNA"/>
</dbReference>
<dbReference type="Gramene" id="rna-AYBTSS11_LOCUS11610">
    <property type="protein sequence ID" value="CAJ1943891.1"/>
    <property type="gene ID" value="gene-AYBTSS11_LOCUS11610"/>
</dbReference>
<accession>A0AA86VE73</accession>
<proteinExistence type="predicted"/>
<keyword evidence="2" id="KW-1185">Reference proteome</keyword>
<dbReference type="Proteomes" id="UP001189624">
    <property type="component" value="Chromosome 3"/>
</dbReference>